<dbReference type="Pfam" id="PF07019">
    <property type="entry name" value="EMC6"/>
    <property type="match status" value="1"/>
</dbReference>
<dbReference type="GO" id="GO:0005739">
    <property type="term" value="C:mitochondrion"/>
    <property type="evidence" value="ECO:0007669"/>
    <property type="project" value="GOC"/>
</dbReference>
<dbReference type="InterPro" id="IPR029008">
    <property type="entry name" value="EMC6-like"/>
</dbReference>
<evidence type="ECO:0000256" key="1">
    <source>
        <dbReference type="ARBA" id="ARBA00004477"/>
    </source>
</evidence>
<reference evidence="9" key="1">
    <citation type="submission" date="2021-02" db="EMBL/GenBank/DDBJ databases">
        <authorList>
            <person name="Nowell W R."/>
        </authorList>
    </citation>
    <scope>NUCLEOTIDE SEQUENCE</scope>
</reference>
<comment type="subcellular location">
    <subcellularLocation>
        <location evidence="1">Endoplasmic reticulum membrane</location>
        <topology evidence="1">Multi-pass membrane protein</topology>
    </subcellularLocation>
</comment>
<proteinExistence type="inferred from homology"/>
<evidence type="ECO:0008006" key="11">
    <source>
        <dbReference type="Google" id="ProtNLM"/>
    </source>
</evidence>
<dbReference type="PANTHER" id="PTHR12906">
    <property type="entry name" value="PROTEIN C20ORF24 RAB5-INTERACTING PROTEIN"/>
    <property type="match status" value="1"/>
</dbReference>
<feature type="compositionally biased region" description="Low complexity" evidence="7">
    <location>
        <begin position="1"/>
        <end position="16"/>
    </location>
</feature>
<gene>
    <name evidence="9" type="ORF">XAT740_LOCUS4850</name>
</gene>
<comment type="caution">
    <text evidence="9">The sequence shown here is derived from an EMBL/GenBank/DDBJ whole genome shotgun (WGS) entry which is preliminary data.</text>
</comment>
<dbReference type="InterPro" id="IPR010742">
    <property type="entry name" value="RCAF1"/>
</dbReference>
<dbReference type="GO" id="GO:0005789">
    <property type="term" value="C:endoplasmic reticulum membrane"/>
    <property type="evidence" value="ECO:0007669"/>
    <property type="project" value="UniProtKB-SubCell"/>
</dbReference>
<evidence type="ECO:0000256" key="7">
    <source>
        <dbReference type="SAM" id="MobiDB-lite"/>
    </source>
</evidence>
<keyword evidence="6 8" id="KW-0472">Membrane</keyword>
<keyword evidence="10" id="KW-1185">Reference proteome</keyword>
<evidence type="ECO:0000256" key="6">
    <source>
        <dbReference type="ARBA" id="ARBA00023136"/>
    </source>
</evidence>
<evidence type="ECO:0000256" key="5">
    <source>
        <dbReference type="ARBA" id="ARBA00022989"/>
    </source>
</evidence>
<evidence type="ECO:0000313" key="10">
    <source>
        <dbReference type="Proteomes" id="UP000663828"/>
    </source>
</evidence>
<dbReference type="Proteomes" id="UP000663828">
    <property type="component" value="Unassembled WGS sequence"/>
</dbReference>
<feature type="transmembrane region" description="Helical" evidence="8">
    <location>
        <begin position="117"/>
        <end position="136"/>
    </location>
</feature>
<sequence length="146" mass="15927">MSSSPSNTGMNSSASSRNAPRLTATSSEQISIAFIKRALTPKATWTHKEEFLDAVYWLRQVLSIIIGVILGILSIKGFMGILAFGIVSSLIVFIYATNIQNVDPEEYGGITEIIKEGFMTAFATFLVSWVVLYSTFYTGNSSIPSI</sequence>
<protein>
    <recommendedName>
        <fullName evidence="11">Rab5-interacting protein</fullName>
    </recommendedName>
</protein>
<feature type="transmembrane region" description="Helical" evidence="8">
    <location>
        <begin position="54"/>
        <end position="73"/>
    </location>
</feature>
<evidence type="ECO:0000256" key="8">
    <source>
        <dbReference type="SAM" id="Phobius"/>
    </source>
</evidence>
<dbReference type="PANTHER" id="PTHR12906:SF0">
    <property type="entry name" value="GEL COMPLEX SUBUNIT OPTI"/>
    <property type="match status" value="1"/>
</dbReference>
<feature type="transmembrane region" description="Helical" evidence="8">
    <location>
        <begin position="80"/>
        <end position="97"/>
    </location>
</feature>
<evidence type="ECO:0000256" key="2">
    <source>
        <dbReference type="ARBA" id="ARBA00009436"/>
    </source>
</evidence>
<name>A0A813VHN4_ADIRI</name>
<feature type="region of interest" description="Disordered" evidence="7">
    <location>
        <begin position="1"/>
        <end position="23"/>
    </location>
</feature>
<evidence type="ECO:0000256" key="3">
    <source>
        <dbReference type="ARBA" id="ARBA00022692"/>
    </source>
</evidence>
<keyword evidence="3 8" id="KW-0812">Transmembrane</keyword>
<evidence type="ECO:0000313" key="9">
    <source>
        <dbReference type="EMBL" id="CAF0838655.1"/>
    </source>
</evidence>
<dbReference type="GO" id="GO:0097250">
    <property type="term" value="P:mitochondrial respirasome assembly"/>
    <property type="evidence" value="ECO:0007669"/>
    <property type="project" value="InterPro"/>
</dbReference>
<accession>A0A813VHN4</accession>
<comment type="similarity">
    <text evidence="2">Belongs to the EMC6 family.</text>
</comment>
<organism evidence="9 10">
    <name type="scientific">Adineta ricciae</name>
    <name type="common">Rotifer</name>
    <dbReference type="NCBI Taxonomy" id="249248"/>
    <lineage>
        <taxon>Eukaryota</taxon>
        <taxon>Metazoa</taxon>
        <taxon>Spiralia</taxon>
        <taxon>Gnathifera</taxon>
        <taxon>Rotifera</taxon>
        <taxon>Eurotatoria</taxon>
        <taxon>Bdelloidea</taxon>
        <taxon>Adinetida</taxon>
        <taxon>Adinetidae</taxon>
        <taxon>Adineta</taxon>
    </lineage>
</organism>
<keyword evidence="5 8" id="KW-1133">Transmembrane helix</keyword>
<evidence type="ECO:0000256" key="4">
    <source>
        <dbReference type="ARBA" id="ARBA00022824"/>
    </source>
</evidence>
<keyword evidence="4" id="KW-0256">Endoplasmic reticulum</keyword>
<dbReference type="EMBL" id="CAJNOR010000203">
    <property type="protein sequence ID" value="CAF0838655.1"/>
    <property type="molecule type" value="Genomic_DNA"/>
</dbReference>
<dbReference type="AlphaFoldDB" id="A0A813VHN4"/>